<gene>
    <name evidence="3" type="ORF">V8V93_16660</name>
</gene>
<dbReference type="InterPro" id="IPR002201">
    <property type="entry name" value="Glyco_trans_9"/>
</dbReference>
<dbReference type="EC" id="2.4.-.-" evidence="3"/>
<dbReference type="PANTHER" id="PTHR30160:SF1">
    <property type="entry name" value="LIPOPOLYSACCHARIDE 1,2-N-ACETYLGLUCOSAMINETRANSFERASE-RELATED"/>
    <property type="match status" value="1"/>
</dbReference>
<dbReference type="EMBL" id="CP146609">
    <property type="protein sequence ID" value="WWX22063.1"/>
    <property type="molecule type" value="Genomic_DNA"/>
</dbReference>
<dbReference type="PANTHER" id="PTHR30160">
    <property type="entry name" value="TETRAACYLDISACCHARIDE 4'-KINASE-RELATED"/>
    <property type="match status" value="1"/>
</dbReference>
<evidence type="ECO:0000256" key="2">
    <source>
        <dbReference type="ARBA" id="ARBA00022679"/>
    </source>
</evidence>
<protein>
    <submittedName>
        <fullName evidence="3">Glycosyltransferase family 9 protein</fullName>
        <ecNumber evidence="3">2.4.-.-</ecNumber>
    </submittedName>
</protein>
<evidence type="ECO:0000313" key="3">
    <source>
        <dbReference type="EMBL" id="WWX22063.1"/>
    </source>
</evidence>
<accession>A0ABZ2IVH6</accession>
<dbReference type="GO" id="GO:0016757">
    <property type="term" value="F:glycosyltransferase activity"/>
    <property type="evidence" value="ECO:0007669"/>
    <property type="project" value="UniProtKB-KW"/>
</dbReference>
<name>A0ABZ2IVH6_9BACT</name>
<dbReference type="Gene3D" id="3.40.50.2000">
    <property type="entry name" value="Glycogen Phosphorylase B"/>
    <property type="match status" value="2"/>
</dbReference>
<evidence type="ECO:0000256" key="1">
    <source>
        <dbReference type="ARBA" id="ARBA00022676"/>
    </source>
</evidence>
<dbReference type="Pfam" id="PF01075">
    <property type="entry name" value="Glyco_transf_9"/>
    <property type="match status" value="1"/>
</dbReference>
<keyword evidence="4" id="KW-1185">Reference proteome</keyword>
<proteinExistence type="predicted"/>
<evidence type="ECO:0000313" key="4">
    <source>
        <dbReference type="Proteomes" id="UP001385389"/>
    </source>
</evidence>
<dbReference type="CDD" id="cd03789">
    <property type="entry name" value="GT9_LPS_heptosyltransferase"/>
    <property type="match status" value="1"/>
</dbReference>
<dbReference type="SUPFAM" id="SSF53756">
    <property type="entry name" value="UDP-Glycosyltransferase/glycogen phosphorylase"/>
    <property type="match status" value="1"/>
</dbReference>
<dbReference type="InterPro" id="IPR051199">
    <property type="entry name" value="LPS_LOS_Heptosyltrfase"/>
</dbReference>
<organism evidence="3 4">
    <name type="scientific">Pseudodesulfovibrio methanolicus</name>
    <dbReference type="NCBI Taxonomy" id="3126690"/>
    <lineage>
        <taxon>Bacteria</taxon>
        <taxon>Pseudomonadati</taxon>
        <taxon>Thermodesulfobacteriota</taxon>
        <taxon>Desulfovibrionia</taxon>
        <taxon>Desulfovibrionales</taxon>
        <taxon>Desulfovibrionaceae</taxon>
    </lineage>
</organism>
<keyword evidence="1 3" id="KW-0328">Glycosyltransferase</keyword>
<keyword evidence="2 3" id="KW-0808">Transferase</keyword>
<sequence length="389" mass="43599">MVMFIRCPPANILYNRANVKYRIFVMIRELHHGYLYDNKAVVLLLSVVDGVMRRLIVRKRIMPREVRRILVVKPDHLGDLLLTSSVLPLLKKRFSASRIDMVVNSGSLPVARGSGIVARVFVVDHWMLNRSKIPLWRKLFFFMQSFCFTLREVRKIKYDLCLNLRAFGGNLVTLCGFSGSKYCVGHGTGGGGWLLDEAVPWASGKHEVEHYLEVLAPLGIEADLKELHCTLHVPEPVRNKVRAMVSDRKFSPFVVFQPGSGAAERMLPPDVWAATANALPKEVEILACGTADEGNLISAIQEKTDRRLHDFTGRFQLEELLSLYGEASAVFALESLSAHLGGTAGVRTIAYYRKGMSSPEMWRPLGDTVTIVDSPDQFIQSAASLFEQR</sequence>
<reference evidence="3 4" key="1">
    <citation type="submission" date="2024-03" db="EMBL/GenBank/DDBJ databases">
        <title>Phenotype and Genome Characterization of a Sulfate-Reducing Bacterium Pseudodesulfovibrio sp. strain 5S69, isolated from Petroleum Reservoir in Tatarstan (Russia).</title>
        <authorList>
            <person name="Bidzhieva S.K."/>
            <person name="Kadnikov V."/>
            <person name="Tourova T.P."/>
            <person name="Samigullina S.R."/>
            <person name="Sokolova D.S."/>
            <person name="Poltaraus A.B."/>
            <person name="Avtukh A.N."/>
            <person name="Tereshina V.M."/>
            <person name="Mardanov A.V."/>
            <person name="Nazina T.N."/>
        </authorList>
    </citation>
    <scope>NUCLEOTIDE SEQUENCE [LARGE SCALE GENOMIC DNA]</scope>
    <source>
        <strain evidence="3 4">5S69</strain>
    </source>
</reference>
<dbReference type="Proteomes" id="UP001385389">
    <property type="component" value="Chromosome"/>
</dbReference>
<dbReference type="RefSeq" id="WP_338667744.1">
    <property type="nucleotide sequence ID" value="NZ_CP146609.1"/>
</dbReference>